<proteinExistence type="predicted"/>
<dbReference type="AlphaFoldDB" id="A0A0G9GXE1"/>
<organism evidence="2 3">
    <name type="scientific">Dyella japonica DSM 16301</name>
    <dbReference type="NCBI Taxonomy" id="1440762"/>
    <lineage>
        <taxon>Bacteria</taxon>
        <taxon>Pseudomonadati</taxon>
        <taxon>Pseudomonadota</taxon>
        <taxon>Gammaproteobacteria</taxon>
        <taxon>Lysobacterales</taxon>
        <taxon>Rhodanobacteraceae</taxon>
        <taxon>Dyella</taxon>
    </lineage>
</organism>
<keyword evidence="1" id="KW-0812">Transmembrane</keyword>
<dbReference type="EMBL" id="JPLA01000052">
    <property type="protein sequence ID" value="KLD62210.1"/>
    <property type="molecule type" value="Genomic_DNA"/>
</dbReference>
<keyword evidence="1" id="KW-1133">Transmembrane helix</keyword>
<feature type="transmembrane region" description="Helical" evidence="1">
    <location>
        <begin position="64"/>
        <end position="88"/>
    </location>
</feature>
<dbReference type="Proteomes" id="UP000035481">
    <property type="component" value="Unassembled WGS sequence"/>
</dbReference>
<comment type="caution">
    <text evidence="2">The sequence shown here is derived from an EMBL/GenBank/DDBJ whole genome shotgun (WGS) entry which is preliminary data.</text>
</comment>
<dbReference type="OrthoDB" id="5959462at2"/>
<dbReference type="RefSeq" id="WP_046973059.1">
    <property type="nucleotide sequence ID" value="NZ_JPLA01000052.1"/>
</dbReference>
<evidence type="ECO:0008006" key="4">
    <source>
        <dbReference type="Google" id="ProtNLM"/>
    </source>
</evidence>
<gene>
    <name evidence="2" type="ORF">Y882_16875</name>
</gene>
<keyword evidence="1" id="KW-0472">Membrane</keyword>
<accession>A0A0G9GXE1</accession>
<dbReference type="PATRIC" id="fig|1440762.4.peg.3135"/>
<evidence type="ECO:0000313" key="3">
    <source>
        <dbReference type="Proteomes" id="UP000035481"/>
    </source>
</evidence>
<reference evidence="2 3" key="1">
    <citation type="journal article" date="2015" name="Antonie Van Leeuwenhoek">
        <title>A phylogenomic and molecular marker based taxonomic framework for the order Xanthomonadales: proposal to transfer the families Algiphilaceae and Solimonadaceae to the order Nevskiales ord. nov. and to create a new family within the order Xanthomonadales, the family Rhodanobacteraceae fam. nov., containing the genus Rhodanobacter and its closest relatives.</title>
        <authorList>
            <person name="Naushad S."/>
            <person name="Adeolu M."/>
            <person name="Wong S."/>
            <person name="Sohail M."/>
            <person name="Schellhorn H.E."/>
            <person name="Gupta R.S."/>
        </authorList>
    </citation>
    <scope>NUCLEOTIDE SEQUENCE [LARGE SCALE GENOMIC DNA]</scope>
    <source>
        <strain evidence="2 3">DSM 16301</strain>
    </source>
</reference>
<evidence type="ECO:0000256" key="1">
    <source>
        <dbReference type="SAM" id="Phobius"/>
    </source>
</evidence>
<sequence length="146" mass="15353">MKVRAAFSLLFALVSAVMLGLAAGAVWMVPTLYSRHPLPWLALLAGWLLGKAVRHWVRPAGGHAAMLAATATFVAVLYVNLLTAAARISGLMGLGLVDSMRTAGFSLLLQLAELGCTPVDDIWFLAGMGIAAFVAFRHDPPPKTGG</sequence>
<name>A0A0G9GXE1_9GAMM</name>
<protein>
    <recommendedName>
        <fullName evidence="4">Vitamin B12 transport system permease protein</fullName>
    </recommendedName>
</protein>
<evidence type="ECO:0000313" key="2">
    <source>
        <dbReference type="EMBL" id="KLD62210.1"/>
    </source>
</evidence>